<sequence length="510" mass="57179">MTTPHHAINNIVVVGGGTAGWMTAAALSQHFRDTPVSLTLIESSQLGTVGVGEATIPTLRRFYAKLGLSDIDVINATDATCKLGIEFQDWQGDGKHFIHPFGLFGDNPQGINFQHYWLKGLELSEHADISAYSLGVNLARQNRFYLPNAKPQSRLEIFDWALHFDASKFAALMKTVAMGNGVKAIDGRIHTVGRHPNGAISGVQIEGREGVIEGDLFIDCSGFHGLLIDKTLNTPYVSWQQWLLCDSAVSVQTSSTQTPLNRTIARAKQAGWQWRIPLQSRQGNGYVYCSDVITPQQAEDSLFADVSGEALNSPRHFRFTPGRRDVAWQHNCVAIGLAAGFIEPLESTSIALIETAIEHLIQTFRQPHYNAQDVARFNEVTRDEYERVRDFIILHYALNGRTDSTLWQHCRQMTLPDTLQDKMAHYQQQGEVKRLAWEIFGADSWIAVMHGMGFTPQQYDPRLSDVDEATFVATLQRMRQWIEQVCQRAPHHQDFLSYARHQATRSGAHA</sequence>
<dbReference type="EMBL" id="JAJEWP010000004">
    <property type="protein sequence ID" value="MCC2617303.1"/>
    <property type="molecule type" value="Genomic_DNA"/>
</dbReference>
<organism evidence="1 2">
    <name type="scientific">Fluctibacter halophilus</name>
    <dbReference type="NCBI Taxonomy" id="226011"/>
    <lineage>
        <taxon>Bacteria</taxon>
        <taxon>Pseudomonadati</taxon>
        <taxon>Pseudomonadota</taxon>
        <taxon>Gammaproteobacteria</taxon>
        <taxon>Alteromonadales</taxon>
        <taxon>Alteromonadaceae</taxon>
        <taxon>Fluctibacter</taxon>
    </lineage>
</organism>
<proteinExistence type="predicted"/>
<comment type="caution">
    <text evidence="1">The sequence shown here is derived from an EMBL/GenBank/DDBJ whole genome shotgun (WGS) entry which is preliminary data.</text>
</comment>
<dbReference type="Gene3D" id="3.50.50.60">
    <property type="entry name" value="FAD/NAD(P)-binding domain"/>
    <property type="match status" value="1"/>
</dbReference>
<dbReference type="InterPro" id="IPR050816">
    <property type="entry name" value="Flavin-dep_Halogenase_NPB"/>
</dbReference>
<dbReference type="SUPFAM" id="SSF51905">
    <property type="entry name" value="FAD/NAD(P)-binding domain"/>
    <property type="match status" value="1"/>
</dbReference>
<accession>A0ABS8G9X0</accession>
<evidence type="ECO:0000313" key="2">
    <source>
        <dbReference type="Proteomes" id="UP001520878"/>
    </source>
</evidence>
<dbReference type="Pfam" id="PF04820">
    <property type="entry name" value="Trp_halogenase"/>
    <property type="match status" value="1"/>
</dbReference>
<dbReference type="InterPro" id="IPR033856">
    <property type="entry name" value="Trp_halogen"/>
</dbReference>
<name>A0ABS8G9X0_9ALTE</name>
<evidence type="ECO:0000313" key="1">
    <source>
        <dbReference type="EMBL" id="MCC2617303.1"/>
    </source>
</evidence>
<dbReference type="PIRSF" id="PIRSF011396">
    <property type="entry name" value="Trp_halogenase"/>
    <property type="match status" value="1"/>
</dbReference>
<dbReference type="InterPro" id="IPR036188">
    <property type="entry name" value="FAD/NAD-bd_sf"/>
</dbReference>
<reference evidence="1 2" key="1">
    <citation type="submission" date="2021-10" db="EMBL/GenBank/DDBJ databases">
        <title>Draft genome of Aestuariibacter halophilus JC2043.</title>
        <authorList>
            <person name="Emsley S.A."/>
            <person name="Pfannmuller K.M."/>
            <person name="Ushijima B."/>
            <person name="Saw J.H."/>
            <person name="Videau P."/>
        </authorList>
    </citation>
    <scope>NUCLEOTIDE SEQUENCE [LARGE SCALE GENOMIC DNA]</scope>
    <source>
        <strain evidence="1 2">JC2043</strain>
    </source>
</reference>
<dbReference type="PANTHER" id="PTHR43747">
    <property type="entry name" value="FAD-BINDING PROTEIN"/>
    <property type="match status" value="1"/>
</dbReference>
<keyword evidence="2" id="KW-1185">Reference proteome</keyword>
<dbReference type="RefSeq" id="WP_229161344.1">
    <property type="nucleotide sequence ID" value="NZ_JAJEWP010000004.1"/>
</dbReference>
<dbReference type="Proteomes" id="UP001520878">
    <property type="component" value="Unassembled WGS sequence"/>
</dbReference>
<gene>
    <name evidence="1" type="ORF">LJ739_13705</name>
</gene>
<protein>
    <submittedName>
        <fullName evidence="1">Tryptophan 7-halogenase</fullName>
    </submittedName>
</protein>
<dbReference type="InterPro" id="IPR006905">
    <property type="entry name" value="Flavin_halogenase"/>
</dbReference>
<dbReference type="PANTHER" id="PTHR43747:SF4">
    <property type="entry name" value="FLAVIN-DEPENDENT TRYPTOPHAN HALOGENASE"/>
    <property type="match status" value="1"/>
</dbReference>